<sequence length="336" mass="36642">MTLTLTRRRAIALGAGALAAPYVNRAWGQTPYTIAQILYRGATAVERGFSDYLEQRGVPVKLIPFDANLDPTRVPGIVQEIKALKPDLVYSWGTPNTLATFGRYDDVDPDRNITELPGVFTMVSAPVESGLVPSFESSGRNITGTSHVVPPEPQLRAMQTYKPFERLGVLYTSNEPNSVAIVASVKTIGEDMGFDVVERTFPLLGDGKPDGSAAAKLVTELAEDGAEWLYYLPDTFLSQQMDAVTPTATALGVPGFSAVERMQSDALISLISRYYSVGQLTGYKAEQILVDGIAPASIPIETLKRFALIINMKMAKEMKLYPPLAMLNYANILRDE</sequence>
<dbReference type="SUPFAM" id="SSF53822">
    <property type="entry name" value="Periplasmic binding protein-like I"/>
    <property type="match status" value="1"/>
</dbReference>
<dbReference type="InterPro" id="IPR007487">
    <property type="entry name" value="ABC_transpt-TYRBP-like"/>
</dbReference>
<dbReference type="AlphaFoldDB" id="A0A8B2P0B4"/>
<comment type="caution">
    <text evidence="1">The sequence shown here is derived from an EMBL/GenBank/DDBJ whole genome shotgun (WGS) entry which is preliminary data.</text>
</comment>
<dbReference type="CDD" id="cd06325">
    <property type="entry name" value="PBP1_ABC_unchar_transporter"/>
    <property type="match status" value="1"/>
</dbReference>
<dbReference type="Gene3D" id="3.40.50.2300">
    <property type="match status" value="2"/>
</dbReference>
<dbReference type="PANTHER" id="PTHR35271">
    <property type="entry name" value="ABC TRANSPORTER, SUBSTRATE-BINDING LIPOPROTEIN-RELATED"/>
    <property type="match status" value="1"/>
</dbReference>
<keyword evidence="2" id="KW-1185">Reference proteome</keyword>
<protein>
    <submittedName>
        <fullName evidence="1">ABC transporter substrate-binding protein</fullName>
    </submittedName>
</protein>
<gene>
    <name evidence="1" type="ORF">DLJ53_05340</name>
</gene>
<dbReference type="Pfam" id="PF04392">
    <property type="entry name" value="ABC_sub_bind"/>
    <property type="match status" value="1"/>
</dbReference>
<dbReference type="Proteomes" id="UP000249590">
    <property type="component" value="Unassembled WGS sequence"/>
</dbReference>
<name>A0A8B2P0B4_9HYPH</name>
<proteinExistence type="predicted"/>
<dbReference type="OrthoDB" id="9776955at2"/>
<dbReference type="InterPro" id="IPR028082">
    <property type="entry name" value="Peripla_BP_I"/>
</dbReference>
<dbReference type="EMBL" id="QHHQ01000001">
    <property type="protein sequence ID" value="RAI03895.1"/>
    <property type="molecule type" value="Genomic_DNA"/>
</dbReference>
<organism evidence="1 2">
    <name type="scientific">Acuticoccus sediminis</name>
    <dbReference type="NCBI Taxonomy" id="2184697"/>
    <lineage>
        <taxon>Bacteria</taxon>
        <taxon>Pseudomonadati</taxon>
        <taxon>Pseudomonadota</taxon>
        <taxon>Alphaproteobacteria</taxon>
        <taxon>Hyphomicrobiales</taxon>
        <taxon>Amorphaceae</taxon>
        <taxon>Acuticoccus</taxon>
    </lineage>
</organism>
<dbReference type="PANTHER" id="PTHR35271:SF1">
    <property type="entry name" value="ABC TRANSPORTER, SUBSTRATE-BINDING LIPOPROTEIN"/>
    <property type="match status" value="1"/>
</dbReference>
<evidence type="ECO:0000313" key="2">
    <source>
        <dbReference type="Proteomes" id="UP000249590"/>
    </source>
</evidence>
<accession>A0A8B2P0B4</accession>
<reference evidence="1 2" key="1">
    <citation type="submission" date="2018-05" db="EMBL/GenBank/DDBJ databases">
        <title>Acuticoccus sediminis sp. nov., isolated from deep-sea sediment of Indian Ocean.</title>
        <authorList>
            <person name="Liu X."/>
            <person name="Lai Q."/>
            <person name="Du Y."/>
            <person name="Sun F."/>
            <person name="Zhang X."/>
            <person name="Wang S."/>
            <person name="Shao Z."/>
        </authorList>
    </citation>
    <scope>NUCLEOTIDE SEQUENCE [LARGE SCALE GENOMIC DNA]</scope>
    <source>
        <strain evidence="1 2">PTG4-2</strain>
    </source>
</reference>
<evidence type="ECO:0000313" key="1">
    <source>
        <dbReference type="EMBL" id="RAI03895.1"/>
    </source>
</evidence>
<dbReference type="RefSeq" id="WP_111342951.1">
    <property type="nucleotide sequence ID" value="NZ_JAIWKD010000001.1"/>
</dbReference>